<dbReference type="EMBL" id="CP045798">
    <property type="protein sequence ID" value="QNB47029.1"/>
    <property type="molecule type" value="Genomic_DNA"/>
</dbReference>
<sequence>MEVYTVAQAKNKFPLIRRNAARGIESIVMDFKRTETGAVSVISTDLLNRVTTEALSGLTYQWVDRPGDSITDTEENQTWNLWNEQLRLHGVGLTKEEAVYSLVEDAMNYAEEYFDDLEYFLNPKSERDGHYWILRGIKQCQGNKEKVLEVIGLKKLLEE</sequence>
<name>A0A7G6E4M5_THEFR</name>
<dbReference type="Proteomes" id="UP000515847">
    <property type="component" value="Chromosome"/>
</dbReference>
<proteinExistence type="predicted"/>
<dbReference type="RefSeq" id="WP_034420601.1">
    <property type="nucleotide sequence ID" value="NZ_CP045798.1"/>
</dbReference>
<dbReference type="KEGG" id="tfr:BR63_12355"/>
<evidence type="ECO:0000313" key="1">
    <source>
        <dbReference type="EMBL" id="QNB47029.1"/>
    </source>
</evidence>
<organism evidence="1 2">
    <name type="scientific">Thermanaerosceptrum fracticalcis</name>
    <dbReference type="NCBI Taxonomy" id="1712410"/>
    <lineage>
        <taxon>Bacteria</taxon>
        <taxon>Bacillati</taxon>
        <taxon>Bacillota</taxon>
        <taxon>Clostridia</taxon>
        <taxon>Eubacteriales</taxon>
        <taxon>Peptococcaceae</taxon>
        <taxon>Thermanaerosceptrum</taxon>
    </lineage>
</organism>
<dbReference type="Gene3D" id="3.30.160.620">
    <property type="match status" value="1"/>
</dbReference>
<keyword evidence="2" id="KW-1185">Reference proteome</keyword>
<dbReference type="Pfam" id="PF12910">
    <property type="entry name" value="PHD_like"/>
    <property type="match status" value="1"/>
</dbReference>
<dbReference type="InterPro" id="IPR035424">
    <property type="entry name" value="Antitoxin_RelB"/>
</dbReference>
<protein>
    <submittedName>
        <fullName evidence="1">Uncharacterized protein</fullName>
    </submittedName>
</protein>
<dbReference type="OrthoDB" id="1807042at2"/>
<evidence type="ECO:0000313" key="2">
    <source>
        <dbReference type="Proteomes" id="UP000515847"/>
    </source>
</evidence>
<accession>A0A7G6E4M5</accession>
<reference evidence="1 2" key="1">
    <citation type="journal article" date="2019" name="Front. Microbiol.">
        <title>Thermoanaerosceptrum fracticalcis gen. nov. sp. nov., a Novel Fumarate-Fermenting Microorganism From a Deep Fractured Carbonate Aquifer of the US Great Basin.</title>
        <authorList>
            <person name="Hamilton-Brehm S.D."/>
            <person name="Stewart L.E."/>
            <person name="Zavarin M."/>
            <person name="Caldwell M."/>
            <person name="Lawson P.A."/>
            <person name="Onstott T.C."/>
            <person name="Grzymski J."/>
            <person name="Neveux I."/>
            <person name="Lollar B.S."/>
            <person name="Russell C.E."/>
            <person name="Moser D.P."/>
        </authorList>
    </citation>
    <scope>NUCLEOTIDE SEQUENCE [LARGE SCALE GENOMIC DNA]</scope>
    <source>
        <strain evidence="1 2">DRI-13</strain>
    </source>
</reference>
<gene>
    <name evidence="1" type="ORF">BR63_12355</name>
</gene>
<dbReference type="AlphaFoldDB" id="A0A7G6E4M5"/>